<evidence type="ECO:0008006" key="3">
    <source>
        <dbReference type="Google" id="ProtNLM"/>
    </source>
</evidence>
<comment type="caution">
    <text evidence="1">The sequence shown here is derived from an EMBL/GenBank/DDBJ whole genome shotgun (WGS) entry which is preliminary data.</text>
</comment>
<evidence type="ECO:0000313" key="2">
    <source>
        <dbReference type="Proteomes" id="UP000263273"/>
    </source>
</evidence>
<dbReference type="AlphaFoldDB" id="A0A354YZV5"/>
<name>A0A354YZV5_9FIRM</name>
<dbReference type="EMBL" id="DNZF01000213">
    <property type="protein sequence ID" value="HBK54241.1"/>
    <property type="molecule type" value="Genomic_DNA"/>
</dbReference>
<evidence type="ECO:0000313" key="1">
    <source>
        <dbReference type="EMBL" id="HBK54241.1"/>
    </source>
</evidence>
<dbReference type="Proteomes" id="UP000263273">
    <property type="component" value="Unassembled WGS sequence"/>
</dbReference>
<gene>
    <name evidence="1" type="ORF">DDZ44_09925</name>
</gene>
<reference evidence="1 2" key="1">
    <citation type="journal article" date="2018" name="Nat. Biotechnol.">
        <title>A standardized bacterial taxonomy based on genome phylogeny substantially revises the tree of life.</title>
        <authorList>
            <person name="Parks D.H."/>
            <person name="Chuvochina M."/>
            <person name="Waite D.W."/>
            <person name="Rinke C."/>
            <person name="Skarshewski A."/>
            <person name="Chaumeil P.A."/>
            <person name="Hugenholtz P."/>
        </authorList>
    </citation>
    <scope>NUCLEOTIDE SEQUENCE [LARGE SCALE GENOMIC DNA]</scope>
    <source>
        <strain evidence="1">UBA10948</strain>
    </source>
</reference>
<accession>A0A354YZV5</accession>
<organism evidence="1 2">
    <name type="scientific">Syntrophomonas wolfei</name>
    <dbReference type="NCBI Taxonomy" id="863"/>
    <lineage>
        <taxon>Bacteria</taxon>
        <taxon>Bacillati</taxon>
        <taxon>Bacillota</taxon>
        <taxon>Clostridia</taxon>
        <taxon>Eubacteriales</taxon>
        <taxon>Syntrophomonadaceae</taxon>
        <taxon>Syntrophomonas</taxon>
    </lineage>
</organism>
<proteinExistence type="predicted"/>
<protein>
    <recommendedName>
        <fullName evidence="3">PARP-type domain-containing protein</fullName>
    </recommendedName>
</protein>
<sequence length="59" mass="7153">MKTMTAFEKQLQAEKKNRIARTPCKICKNHIGNKPYIVFEERYFHVICLRNRPNLPYDR</sequence>